<evidence type="ECO:0000313" key="2">
    <source>
        <dbReference type="Proteomes" id="UP001187734"/>
    </source>
</evidence>
<reference evidence="1" key="1">
    <citation type="submission" date="2018-03" db="EMBL/GenBank/DDBJ databases">
        <authorList>
            <person name="Guldener U."/>
        </authorList>
    </citation>
    <scope>NUCLEOTIDE SEQUENCE</scope>
</reference>
<evidence type="ECO:0000313" key="1">
    <source>
        <dbReference type="EMBL" id="SPJ91936.1"/>
    </source>
</evidence>
<organism evidence="1 2">
    <name type="scientific">Fusarium torulosum</name>
    <dbReference type="NCBI Taxonomy" id="33205"/>
    <lineage>
        <taxon>Eukaryota</taxon>
        <taxon>Fungi</taxon>
        <taxon>Dikarya</taxon>
        <taxon>Ascomycota</taxon>
        <taxon>Pezizomycotina</taxon>
        <taxon>Sordariomycetes</taxon>
        <taxon>Hypocreomycetidae</taxon>
        <taxon>Hypocreales</taxon>
        <taxon>Nectriaceae</taxon>
        <taxon>Fusarium</taxon>
    </lineage>
</organism>
<protein>
    <submittedName>
        <fullName evidence="1">Uncharacterized protein</fullName>
    </submittedName>
</protein>
<proteinExistence type="predicted"/>
<accession>A0AAE8SQD6</accession>
<dbReference type="Proteomes" id="UP001187734">
    <property type="component" value="Unassembled WGS sequence"/>
</dbReference>
<sequence>MLINHINLKQVRA</sequence>
<dbReference type="EMBL" id="ONZP01000897">
    <property type="protein sequence ID" value="SPJ91936.1"/>
    <property type="molecule type" value="Genomic_DNA"/>
</dbReference>
<gene>
    <name evidence="1" type="ORF">FTOL_13590</name>
</gene>
<name>A0AAE8SQD6_9HYPO</name>
<comment type="caution">
    <text evidence="1">The sequence shown here is derived from an EMBL/GenBank/DDBJ whole genome shotgun (WGS) entry which is preliminary data.</text>
</comment>
<keyword evidence="2" id="KW-1185">Reference proteome</keyword>